<proteinExistence type="predicted"/>
<feature type="transmembrane region" description="Helical" evidence="1">
    <location>
        <begin position="62"/>
        <end position="80"/>
    </location>
</feature>
<feature type="transmembrane region" description="Helical" evidence="1">
    <location>
        <begin position="39"/>
        <end position="56"/>
    </location>
</feature>
<evidence type="ECO:0000313" key="3">
    <source>
        <dbReference type="Proteomes" id="UP000308744"/>
    </source>
</evidence>
<protein>
    <submittedName>
        <fullName evidence="2">Uncharacterized protein</fullName>
    </submittedName>
</protein>
<dbReference type="RefSeq" id="WP_107894758.1">
    <property type="nucleotide sequence ID" value="NZ_PYWM01000005.1"/>
</dbReference>
<feature type="transmembrane region" description="Helical" evidence="1">
    <location>
        <begin position="6"/>
        <end position="27"/>
    </location>
</feature>
<dbReference type="EMBL" id="SZPU01000012">
    <property type="protein sequence ID" value="TKI71912.1"/>
    <property type="molecule type" value="Genomic_DNA"/>
</dbReference>
<organism evidence="2 3">
    <name type="scientific">Lysinibacillus mangiferihumi</name>
    <dbReference type="NCBI Taxonomy" id="1130819"/>
    <lineage>
        <taxon>Bacteria</taxon>
        <taxon>Bacillati</taxon>
        <taxon>Bacillota</taxon>
        <taxon>Bacilli</taxon>
        <taxon>Bacillales</taxon>
        <taxon>Bacillaceae</taxon>
        <taxon>Lysinibacillus</taxon>
    </lineage>
</organism>
<keyword evidence="1" id="KW-1133">Transmembrane helix</keyword>
<keyword evidence="1" id="KW-0472">Membrane</keyword>
<evidence type="ECO:0000313" key="2">
    <source>
        <dbReference type="EMBL" id="TKI71912.1"/>
    </source>
</evidence>
<dbReference type="AlphaFoldDB" id="A0A4U2ZDR1"/>
<reference evidence="2 3" key="1">
    <citation type="submission" date="2019-04" db="EMBL/GenBank/DDBJ databases">
        <title>Lysinibacillus genome sequencing.</title>
        <authorList>
            <person name="Dunlap C."/>
        </authorList>
    </citation>
    <scope>NUCLEOTIDE SEQUENCE [LARGE SCALE GENOMIC DNA]</scope>
    <source>
        <strain evidence="2 3">CCTCC AB 2010389</strain>
    </source>
</reference>
<comment type="caution">
    <text evidence="2">The sequence shown here is derived from an EMBL/GenBank/DDBJ whole genome shotgun (WGS) entry which is preliminary data.</text>
</comment>
<sequence length="144" mass="16606">MKKNKVFLLVIVGVYLLALIINFTVAIKYPDLSISTPSFLISLILLLLLLFYSFFGERIYRFMIIIGVVGSVFISVVQYYQDVIYDIWILDVLSALQYPLYVMYVAPLFGINLLLDYTPAMYTLSVSIVFLICLIISVYFRKRA</sequence>
<accession>A0A4U2ZDR1</accession>
<feature type="transmembrane region" description="Helical" evidence="1">
    <location>
        <begin position="121"/>
        <end position="140"/>
    </location>
</feature>
<dbReference type="Proteomes" id="UP000308744">
    <property type="component" value="Unassembled WGS sequence"/>
</dbReference>
<evidence type="ECO:0000256" key="1">
    <source>
        <dbReference type="SAM" id="Phobius"/>
    </source>
</evidence>
<keyword evidence="3" id="KW-1185">Reference proteome</keyword>
<keyword evidence="1" id="KW-0812">Transmembrane</keyword>
<name>A0A4U2ZDR1_9BACI</name>
<gene>
    <name evidence="2" type="ORF">FC756_03715</name>
</gene>